<reference evidence="1" key="1">
    <citation type="submission" date="2023-04" db="EMBL/GenBank/DDBJ databases">
        <title>Candida boidinii NBRC 1967.</title>
        <authorList>
            <person name="Ichikawa N."/>
            <person name="Sato H."/>
            <person name="Tonouchi N."/>
        </authorList>
    </citation>
    <scope>NUCLEOTIDE SEQUENCE</scope>
    <source>
        <strain evidence="1">NBRC 1967</strain>
    </source>
</reference>
<gene>
    <name evidence="1" type="ORF">Cboi01_000349300</name>
</gene>
<proteinExistence type="predicted"/>
<name>A0ACB5TTB0_CANBO</name>
<organism evidence="1 2">
    <name type="scientific">Candida boidinii</name>
    <name type="common">Yeast</name>
    <dbReference type="NCBI Taxonomy" id="5477"/>
    <lineage>
        <taxon>Eukaryota</taxon>
        <taxon>Fungi</taxon>
        <taxon>Dikarya</taxon>
        <taxon>Ascomycota</taxon>
        <taxon>Saccharomycotina</taxon>
        <taxon>Pichiomycetes</taxon>
        <taxon>Pichiales</taxon>
        <taxon>Pichiaceae</taxon>
        <taxon>Ogataea</taxon>
        <taxon>Ogataea/Candida clade</taxon>
    </lineage>
</organism>
<comment type="caution">
    <text evidence="1">The sequence shown here is derived from an EMBL/GenBank/DDBJ whole genome shotgun (WGS) entry which is preliminary data.</text>
</comment>
<evidence type="ECO:0000313" key="2">
    <source>
        <dbReference type="Proteomes" id="UP001165101"/>
    </source>
</evidence>
<dbReference type="EMBL" id="BSXV01001931">
    <property type="protein sequence ID" value="GME94364.1"/>
    <property type="molecule type" value="Genomic_DNA"/>
</dbReference>
<sequence>MSHVLLKKIDFSMSEFDEDDFYEEVEDSYNDFDDDEEESEQYSDEELGDSAYESHEDDDANDDDFEDDLNLYRNINFTFKQKETAMGTPTHRMKYKSLDIEGIEDILKNKVENLDKILQLGFDNSLILMLSYDWNEQRLLEDLTSSDSDIIKEKFGLYVESDENLQNENPNLIKHLKFDQLLSDAEEGYMCNICCCTSTKDEPLKKFRLSNCDHSYCADCYVQLVREKNNNNLIKYKCPEPQCNLLIKINEIKILSEYEEQKIKEKLNQMLQNNSHRSMSIDEVSLKFSSSLDIKDKDKSKGVKGEDYVDEDDDDDDDDEDDDDDDYHYYYGESKNNSDGNKKKCKKKSKRKNKKAKQSKHTLISDKYSDDDDDSDDDSDDDYDDGPDGKYDKQESKLFNYMERAAANEKQEKIRKRNKSLYLRYWLNIIRVYASKNSKLFKNCPAKDCDSLIQLLGFDSDEISTVEDYTNRKYIPIVQCSNGHRFCFSCLKDDHAPSPCVIVSNWIKKCKDDSETSHWITLNTRECPKCHNSIEKDGGCNHMTCQSCGHEFCWICFKNWSLHGTSYYKCTFFDPTNKKEENDKLEANRLD</sequence>
<evidence type="ECO:0000313" key="1">
    <source>
        <dbReference type="EMBL" id="GME94364.1"/>
    </source>
</evidence>
<dbReference type="Proteomes" id="UP001165101">
    <property type="component" value="Unassembled WGS sequence"/>
</dbReference>
<protein>
    <submittedName>
        <fullName evidence="1">Unnamed protein product</fullName>
    </submittedName>
</protein>
<accession>A0ACB5TTB0</accession>
<keyword evidence="2" id="KW-1185">Reference proteome</keyword>